<dbReference type="InterPro" id="IPR003593">
    <property type="entry name" value="AAA+_ATPase"/>
</dbReference>
<evidence type="ECO:0000313" key="7">
    <source>
        <dbReference type="EMBL" id="QSQ07890.1"/>
    </source>
</evidence>
<keyword evidence="5" id="KW-0029">Amino-acid transport</keyword>
<dbReference type="Gene3D" id="3.40.50.300">
    <property type="entry name" value="P-loop containing nucleotide triphosphate hydrolases"/>
    <property type="match status" value="1"/>
</dbReference>
<dbReference type="InterPro" id="IPR052156">
    <property type="entry name" value="BCAA_Transport_ATP-bd_LivF"/>
</dbReference>
<comment type="similarity">
    <text evidence="1">Belongs to the ABC transporter superfamily.</text>
</comment>
<name>A0A8A0RJS2_9FIRM</name>
<dbReference type="GO" id="GO:0005524">
    <property type="term" value="F:ATP binding"/>
    <property type="evidence" value="ECO:0007669"/>
    <property type="project" value="UniProtKB-KW"/>
</dbReference>
<dbReference type="GO" id="GO:0016887">
    <property type="term" value="F:ATP hydrolysis activity"/>
    <property type="evidence" value="ECO:0007669"/>
    <property type="project" value="InterPro"/>
</dbReference>
<dbReference type="PANTHER" id="PTHR43820">
    <property type="entry name" value="HIGH-AFFINITY BRANCHED-CHAIN AMINO ACID TRANSPORT ATP-BINDING PROTEIN LIVF"/>
    <property type="match status" value="1"/>
</dbReference>
<dbReference type="Proteomes" id="UP000662904">
    <property type="component" value="Chromosome"/>
</dbReference>
<evidence type="ECO:0000256" key="5">
    <source>
        <dbReference type="ARBA" id="ARBA00022970"/>
    </source>
</evidence>
<dbReference type="SMART" id="SM00382">
    <property type="entry name" value="AAA"/>
    <property type="match status" value="1"/>
</dbReference>
<proteinExistence type="inferred from homology"/>
<sequence length="236" mass="26646">MKVLRLENIDAYYGQSQALTDVSIDIKEGEFVTIIGANGAGKTTIMKCIMGLHRPRRGRIYFRNRDITNMEPWDRAALGIGYIPEGRRVFPDLTVEENLRMGGYRIVDRKRLENNLEKCFRLFPRLKERKSQAARTMSGGEQQMLAIARALMSDPVLLLIDEISMGLMPILVNHSLEIVKKLHGEGITVLLVEQNASKALKAADRGYVLETGRITLQDTSENLRNNDEVIRAYLGA</sequence>
<accession>A0A8A0RJS2</accession>
<dbReference type="PROSITE" id="PS00211">
    <property type="entry name" value="ABC_TRANSPORTER_1"/>
    <property type="match status" value="1"/>
</dbReference>
<evidence type="ECO:0000259" key="6">
    <source>
        <dbReference type="PROSITE" id="PS50893"/>
    </source>
</evidence>
<feature type="domain" description="ABC transporter" evidence="6">
    <location>
        <begin position="4"/>
        <end position="236"/>
    </location>
</feature>
<dbReference type="SUPFAM" id="SSF52540">
    <property type="entry name" value="P-loop containing nucleoside triphosphate hydrolases"/>
    <property type="match status" value="1"/>
</dbReference>
<dbReference type="Pfam" id="PF00005">
    <property type="entry name" value="ABC_tran"/>
    <property type="match status" value="1"/>
</dbReference>
<evidence type="ECO:0000313" key="8">
    <source>
        <dbReference type="Proteomes" id="UP000662904"/>
    </source>
</evidence>
<dbReference type="KEGG" id="kme:H0A61_00207"/>
<dbReference type="GO" id="GO:0015807">
    <property type="term" value="P:L-amino acid transport"/>
    <property type="evidence" value="ECO:0007669"/>
    <property type="project" value="TreeGrafter"/>
</dbReference>
<dbReference type="InterPro" id="IPR027417">
    <property type="entry name" value="P-loop_NTPase"/>
</dbReference>
<keyword evidence="4 7" id="KW-0067">ATP-binding</keyword>
<dbReference type="PROSITE" id="PS50893">
    <property type="entry name" value="ABC_TRANSPORTER_2"/>
    <property type="match status" value="1"/>
</dbReference>
<dbReference type="AlphaFoldDB" id="A0A8A0RJS2"/>
<keyword evidence="8" id="KW-1185">Reference proteome</keyword>
<protein>
    <submittedName>
        <fullName evidence="7">High-affinity branched-chain amino acid transport ATP-binding protein LivF</fullName>
    </submittedName>
</protein>
<evidence type="ECO:0000256" key="1">
    <source>
        <dbReference type="ARBA" id="ARBA00005417"/>
    </source>
</evidence>
<dbReference type="InterPro" id="IPR003439">
    <property type="entry name" value="ABC_transporter-like_ATP-bd"/>
</dbReference>
<evidence type="ECO:0000256" key="3">
    <source>
        <dbReference type="ARBA" id="ARBA00022741"/>
    </source>
</evidence>
<reference evidence="7" key="1">
    <citation type="submission" date="2020-07" db="EMBL/GenBank/DDBJ databases">
        <title>Koleobacter methoxysyntrophicus gen. nov., sp. nov., a novel anaerobic bacterium isolated from deep subsurface oil field and proposal of Koleobacterales ord. nov. in the phylum Firmicutes.</title>
        <authorList>
            <person name="Sakamoto S."/>
            <person name="Tamaki H."/>
        </authorList>
    </citation>
    <scope>NUCLEOTIDE SEQUENCE</scope>
    <source>
        <strain evidence="7">NRmbB1</strain>
    </source>
</reference>
<gene>
    <name evidence="7" type="primary">livF_2</name>
    <name evidence="7" type="ORF">H0A61_00207</name>
</gene>
<keyword evidence="2" id="KW-0813">Transport</keyword>
<evidence type="ECO:0000256" key="2">
    <source>
        <dbReference type="ARBA" id="ARBA00022448"/>
    </source>
</evidence>
<dbReference type="CDD" id="cd03224">
    <property type="entry name" value="ABC_TM1139_LivF_branched"/>
    <property type="match status" value="1"/>
</dbReference>
<evidence type="ECO:0000256" key="4">
    <source>
        <dbReference type="ARBA" id="ARBA00022840"/>
    </source>
</evidence>
<dbReference type="EMBL" id="CP059066">
    <property type="protein sequence ID" value="QSQ07890.1"/>
    <property type="molecule type" value="Genomic_DNA"/>
</dbReference>
<keyword evidence="3" id="KW-0547">Nucleotide-binding</keyword>
<dbReference type="PANTHER" id="PTHR43820:SF4">
    <property type="entry name" value="HIGH-AFFINITY BRANCHED-CHAIN AMINO ACID TRANSPORT ATP-BINDING PROTEIN LIVF"/>
    <property type="match status" value="1"/>
</dbReference>
<dbReference type="InterPro" id="IPR017871">
    <property type="entry name" value="ABC_transporter-like_CS"/>
</dbReference>
<dbReference type="GO" id="GO:0015658">
    <property type="term" value="F:branched-chain amino acid transmembrane transporter activity"/>
    <property type="evidence" value="ECO:0007669"/>
    <property type="project" value="TreeGrafter"/>
</dbReference>
<organism evidence="7 8">
    <name type="scientific">Koleobacter methoxysyntrophicus</name>
    <dbReference type="NCBI Taxonomy" id="2751313"/>
    <lineage>
        <taxon>Bacteria</taxon>
        <taxon>Bacillati</taxon>
        <taxon>Bacillota</taxon>
        <taxon>Clostridia</taxon>
        <taxon>Koleobacterales</taxon>
        <taxon>Koleobacteraceae</taxon>
        <taxon>Koleobacter</taxon>
    </lineage>
</organism>